<comment type="caution">
    <text evidence="2">The sequence shown here is derived from an EMBL/GenBank/DDBJ whole genome shotgun (WGS) entry which is preliminary data.</text>
</comment>
<dbReference type="EMBL" id="MCGR01000024">
    <property type="protein sequence ID" value="ORY80779.1"/>
    <property type="molecule type" value="Genomic_DNA"/>
</dbReference>
<dbReference type="PANTHER" id="PTHR35192">
    <property type="entry name" value="PROTEIN, PUTATIVE-RELATED"/>
    <property type="match status" value="1"/>
</dbReference>
<sequence length="110" mass="11097">MQLHDPPMCSFIIPSSLGLGYSHGGEEEGGSLVLPEGTEACSSGIGGFECVDTLTDVNECGGCHNFGGVSCSTIEGALATSCRDGGCVVHACTGGFTLRDDGSGCDEDDE</sequence>
<keyword evidence="3" id="KW-1185">Reference proteome</keyword>
<reference evidence="2 3" key="1">
    <citation type="submission" date="2016-07" db="EMBL/GenBank/DDBJ databases">
        <title>Pervasive Adenine N6-methylation of Active Genes in Fungi.</title>
        <authorList>
            <consortium name="DOE Joint Genome Institute"/>
            <person name="Mondo S.J."/>
            <person name="Dannebaum R.O."/>
            <person name="Kuo R.C."/>
            <person name="Labutti K."/>
            <person name="Haridas S."/>
            <person name="Kuo A."/>
            <person name="Salamov A."/>
            <person name="Ahrendt S.R."/>
            <person name="Lipzen A."/>
            <person name="Sullivan W."/>
            <person name="Andreopoulos W.B."/>
            <person name="Clum A."/>
            <person name="Lindquist E."/>
            <person name="Daum C."/>
            <person name="Ramamoorthy G.K."/>
            <person name="Gryganskyi A."/>
            <person name="Culley D."/>
            <person name="Magnuson J.K."/>
            <person name="James T.Y."/>
            <person name="O'Malley M.A."/>
            <person name="Stajich J.E."/>
            <person name="Spatafora J.W."/>
            <person name="Visel A."/>
            <person name="Grigoriev I.V."/>
        </authorList>
    </citation>
    <scope>NUCLEOTIDE SEQUENCE [LARGE SCALE GENOMIC DNA]</scope>
    <source>
        <strain evidence="2 3">62-1032</strain>
    </source>
</reference>
<evidence type="ECO:0000313" key="2">
    <source>
        <dbReference type="EMBL" id="ORY80779.1"/>
    </source>
</evidence>
<proteinExistence type="predicted"/>
<dbReference type="InterPro" id="IPR038955">
    <property type="entry name" value="PriA/CPL1_fungi"/>
</dbReference>
<feature type="domain" description="Protein CPL1-like" evidence="1">
    <location>
        <begin position="48"/>
        <end position="105"/>
    </location>
</feature>
<organism evidence="2 3">
    <name type="scientific">Leucosporidium creatinivorum</name>
    <dbReference type="NCBI Taxonomy" id="106004"/>
    <lineage>
        <taxon>Eukaryota</taxon>
        <taxon>Fungi</taxon>
        <taxon>Dikarya</taxon>
        <taxon>Basidiomycota</taxon>
        <taxon>Pucciniomycotina</taxon>
        <taxon>Microbotryomycetes</taxon>
        <taxon>Leucosporidiales</taxon>
        <taxon>Leucosporidium</taxon>
    </lineage>
</organism>
<accession>A0A1Y2FA47</accession>
<dbReference type="Proteomes" id="UP000193467">
    <property type="component" value="Unassembled WGS sequence"/>
</dbReference>
<protein>
    <recommendedName>
        <fullName evidence="1">Protein CPL1-like domain-containing protein</fullName>
    </recommendedName>
</protein>
<dbReference type="Pfam" id="PF21671">
    <property type="entry name" value="CPL1-like"/>
    <property type="match status" value="1"/>
</dbReference>
<evidence type="ECO:0000259" key="1">
    <source>
        <dbReference type="Pfam" id="PF21671"/>
    </source>
</evidence>
<evidence type="ECO:0000313" key="3">
    <source>
        <dbReference type="Proteomes" id="UP000193467"/>
    </source>
</evidence>
<gene>
    <name evidence="2" type="ORF">BCR35DRAFT_331838</name>
</gene>
<dbReference type="PANTHER" id="PTHR35192:SF2">
    <property type="entry name" value="APPLE DOMAIN-CONTAINING PROTEIN"/>
    <property type="match status" value="1"/>
</dbReference>
<dbReference type="InterPro" id="IPR048661">
    <property type="entry name" value="CPL1-like"/>
</dbReference>
<dbReference type="InParanoid" id="A0A1Y2FA47"/>
<name>A0A1Y2FA47_9BASI</name>
<dbReference type="AlphaFoldDB" id="A0A1Y2FA47"/>
<dbReference type="OrthoDB" id="2526429at2759"/>